<sequence>MTTCRLQHLHLGLLHGAQLIYVYFLHRHTHPLPSGAFYKHKRVSAGHVYIPGLLVSTLGPLLVLCWCFSSNMI</sequence>
<feature type="transmembrane region" description="Helical" evidence="1">
    <location>
        <begin position="46"/>
        <end position="68"/>
    </location>
</feature>
<keyword evidence="1" id="KW-0472">Membrane</keyword>
<evidence type="ECO:0000256" key="1">
    <source>
        <dbReference type="SAM" id="Phobius"/>
    </source>
</evidence>
<keyword evidence="1" id="KW-1133">Transmembrane helix</keyword>
<dbReference type="AlphaFoldDB" id="A0AAD6XWP2"/>
<dbReference type="EMBL" id="JARJCN010000016">
    <property type="protein sequence ID" value="KAJ7093345.1"/>
    <property type="molecule type" value="Genomic_DNA"/>
</dbReference>
<gene>
    <name evidence="2" type="ORF">B0H15DRAFT_832049</name>
</gene>
<name>A0AAD6XWP2_9AGAR</name>
<dbReference type="Proteomes" id="UP001222325">
    <property type="component" value="Unassembled WGS sequence"/>
</dbReference>
<keyword evidence="3" id="KW-1185">Reference proteome</keyword>
<accession>A0AAD6XWP2</accession>
<proteinExistence type="predicted"/>
<evidence type="ECO:0000313" key="2">
    <source>
        <dbReference type="EMBL" id="KAJ7093345.1"/>
    </source>
</evidence>
<comment type="caution">
    <text evidence="2">The sequence shown here is derived from an EMBL/GenBank/DDBJ whole genome shotgun (WGS) entry which is preliminary data.</text>
</comment>
<keyword evidence="1" id="KW-0812">Transmembrane</keyword>
<evidence type="ECO:0000313" key="3">
    <source>
        <dbReference type="Proteomes" id="UP001222325"/>
    </source>
</evidence>
<reference evidence="2" key="1">
    <citation type="submission" date="2023-03" db="EMBL/GenBank/DDBJ databases">
        <title>Massive genome expansion in bonnet fungi (Mycena s.s.) driven by repeated elements and novel gene families across ecological guilds.</title>
        <authorList>
            <consortium name="Lawrence Berkeley National Laboratory"/>
            <person name="Harder C.B."/>
            <person name="Miyauchi S."/>
            <person name="Viragh M."/>
            <person name="Kuo A."/>
            <person name="Thoen E."/>
            <person name="Andreopoulos B."/>
            <person name="Lu D."/>
            <person name="Skrede I."/>
            <person name="Drula E."/>
            <person name="Henrissat B."/>
            <person name="Morin E."/>
            <person name="Kohler A."/>
            <person name="Barry K."/>
            <person name="LaButti K."/>
            <person name="Morin E."/>
            <person name="Salamov A."/>
            <person name="Lipzen A."/>
            <person name="Mereny Z."/>
            <person name="Hegedus B."/>
            <person name="Baldrian P."/>
            <person name="Stursova M."/>
            <person name="Weitz H."/>
            <person name="Taylor A."/>
            <person name="Grigoriev I.V."/>
            <person name="Nagy L.G."/>
            <person name="Martin F."/>
            <person name="Kauserud H."/>
        </authorList>
    </citation>
    <scope>NUCLEOTIDE SEQUENCE</scope>
    <source>
        <strain evidence="2">CBHHK173m</strain>
    </source>
</reference>
<organism evidence="2 3">
    <name type="scientific">Mycena belliarum</name>
    <dbReference type="NCBI Taxonomy" id="1033014"/>
    <lineage>
        <taxon>Eukaryota</taxon>
        <taxon>Fungi</taxon>
        <taxon>Dikarya</taxon>
        <taxon>Basidiomycota</taxon>
        <taxon>Agaricomycotina</taxon>
        <taxon>Agaricomycetes</taxon>
        <taxon>Agaricomycetidae</taxon>
        <taxon>Agaricales</taxon>
        <taxon>Marasmiineae</taxon>
        <taxon>Mycenaceae</taxon>
        <taxon>Mycena</taxon>
    </lineage>
</organism>
<protein>
    <submittedName>
        <fullName evidence="2">Uncharacterized protein</fullName>
    </submittedName>
</protein>
<feature type="transmembrane region" description="Helical" evidence="1">
    <location>
        <begin position="9"/>
        <end position="26"/>
    </location>
</feature>